<accession>A0ABN7WHA4</accession>
<dbReference type="EMBL" id="CAJVQB010044858">
    <property type="protein sequence ID" value="CAG8832174.1"/>
    <property type="molecule type" value="Genomic_DNA"/>
</dbReference>
<dbReference type="Proteomes" id="UP000789901">
    <property type="component" value="Unassembled WGS sequence"/>
</dbReference>
<feature type="non-terminal residue" evidence="1">
    <location>
        <position position="1"/>
    </location>
</feature>
<reference evidence="1 2" key="1">
    <citation type="submission" date="2021-06" db="EMBL/GenBank/DDBJ databases">
        <authorList>
            <person name="Kallberg Y."/>
            <person name="Tangrot J."/>
            <person name="Rosling A."/>
        </authorList>
    </citation>
    <scope>NUCLEOTIDE SEQUENCE [LARGE SCALE GENOMIC DNA]</scope>
    <source>
        <strain evidence="1 2">120-4 pot B 10/14</strain>
    </source>
</reference>
<keyword evidence="2" id="KW-1185">Reference proteome</keyword>
<protein>
    <submittedName>
        <fullName evidence="1">45157_t:CDS:1</fullName>
    </submittedName>
</protein>
<evidence type="ECO:0000313" key="1">
    <source>
        <dbReference type="EMBL" id="CAG8832174.1"/>
    </source>
</evidence>
<gene>
    <name evidence="1" type="ORF">GMARGA_LOCUS30940</name>
</gene>
<organism evidence="1 2">
    <name type="scientific">Gigaspora margarita</name>
    <dbReference type="NCBI Taxonomy" id="4874"/>
    <lineage>
        <taxon>Eukaryota</taxon>
        <taxon>Fungi</taxon>
        <taxon>Fungi incertae sedis</taxon>
        <taxon>Mucoromycota</taxon>
        <taxon>Glomeromycotina</taxon>
        <taxon>Glomeromycetes</taxon>
        <taxon>Diversisporales</taxon>
        <taxon>Gigasporaceae</taxon>
        <taxon>Gigaspora</taxon>
    </lineage>
</organism>
<proteinExistence type="predicted"/>
<evidence type="ECO:0000313" key="2">
    <source>
        <dbReference type="Proteomes" id="UP000789901"/>
    </source>
</evidence>
<sequence>DDLSRKLIRLQLLIDEGETNKRKVNDLKANLYTCDCKIATLENTIKGLTNEKEEILDTDYTDRLHKQAIERARISSHNEYLRATTYSQQLTRNEQRKVDDLKANLYTYDLDAEHTDRLHKQAIERARISSHNKYLRATTYSFSNHTRPTPVLHLTVSQLNLEEPEPLPAHIQEQLALLDHFLYVPEDNEENDEC</sequence>
<comment type="caution">
    <text evidence="1">The sequence shown here is derived from an EMBL/GenBank/DDBJ whole genome shotgun (WGS) entry which is preliminary data.</text>
</comment>
<name>A0ABN7WHA4_GIGMA</name>